<dbReference type="GO" id="GO:0016706">
    <property type="term" value="F:2-oxoglutarate-dependent dioxygenase activity"/>
    <property type="evidence" value="ECO:0007669"/>
    <property type="project" value="UniProtKB-ARBA"/>
</dbReference>
<dbReference type="InterPro" id="IPR008775">
    <property type="entry name" value="Phytyl_CoA_dOase-like"/>
</dbReference>
<keyword evidence="3" id="KW-1185">Reference proteome</keyword>
<evidence type="ECO:0000256" key="1">
    <source>
        <dbReference type="ARBA" id="ARBA00001954"/>
    </source>
</evidence>
<dbReference type="EMBL" id="CP036262">
    <property type="protein sequence ID" value="QDS92310.1"/>
    <property type="molecule type" value="Genomic_DNA"/>
</dbReference>
<gene>
    <name evidence="2" type="ORF">FF011L_10520</name>
</gene>
<keyword evidence="2" id="KW-0223">Dioxygenase</keyword>
<comment type="cofactor">
    <cofactor evidence="1">
        <name>Fe(2+)</name>
        <dbReference type="ChEBI" id="CHEBI:29033"/>
    </cofactor>
</comment>
<accession>A0A517MBP9</accession>
<dbReference type="GO" id="GO:0005506">
    <property type="term" value="F:iron ion binding"/>
    <property type="evidence" value="ECO:0007669"/>
    <property type="project" value="UniProtKB-ARBA"/>
</dbReference>
<evidence type="ECO:0000313" key="3">
    <source>
        <dbReference type="Proteomes" id="UP000320672"/>
    </source>
</evidence>
<dbReference type="RefSeq" id="WP_246109747.1">
    <property type="nucleotide sequence ID" value="NZ_CP036262.1"/>
</dbReference>
<dbReference type="PANTHER" id="PTHR20883">
    <property type="entry name" value="PHYTANOYL-COA DIOXYGENASE DOMAIN CONTAINING 1"/>
    <property type="match status" value="1"/>
</dbReference>
<dbReference type="Pfam" id="PF05721">
    <property type="entry name" value="PhyH"/>
    <property type="match status" value="1"/>
</dbReference>
<dbReference type="AlphaFoldDB" id="A0A517MBP9"/>
<sequence>MQQQPDFAMIPGRDEIEKLERDIRFFPTSVAAPQSLTAAEIARWNETGYLAPLTAYDGSQAEDLREYFDRLLNQTLAAGNDSYSISSAHLKHARVWDLLNHPAIVAPVCDLLGPNVIGWGAHFFCKMPGDGKRVDWHQDCSYWPLTPTKTVTVWLAIDDADAENGCMEVFAGSHRFGLIDFEASDASSGNVLNQTVSQPEKYGQLESEPLQAGQFSLHSDLLLHGSPANQSGRRRCGLTLRYCPADVTASLDWNRKGVIVAGEADPEKWPNAPRPQAD</sequence>
<organism evidence="2 3">
    <name type="scientific">Roseimaritima multifibrata</name>
    <dbReference type="NCBI Taxonomy" id="1930274"/>
    <lineage>
        <taxon>Bacteria</taxon>
        <taxon>Pseudomonadati</taxon>
        <taxon>Planctomycetota</taxon>
        <taxon>Planctomycetia</taxon>
        <taxon>Pirellulales</taxon>
        <taxon>Pirellulaceae</taxon>
        <taxon>Roseimaritima</taxon>
    </lineage>
</organism>
<dbReference type="SUPFAM" id="SSF51197">
    <property type="entry name" value="Clavaminate synthase-like"/>
    <property type="match status" value="1"/>
</dbReference>
<protein>
    <submittedName>
        <fullName evidence="2">Phytanoyl-CoA dioxygenase (PhyH)</fullName>
    </submittedName>
</protein>
<dbReference type="Proteomes" id="UP000320672">
    <property type="component" value="Chromosome"/>
</dbReference>
<dbReference type="KEGG" id="rml:FF011L_10520"/>
<name>A0A517MBP9_9BACT</name>
<reference evidence="2 3" key="1">
    <citation type="submission" date="2019-02" db="EMBL/GenBank/DDBJ databases">
        <title>Deep-cultivation of Planctomycetes and their phenomic and genomic characterization uncovers novel biology.</title>
        <authorList>
            <person name="Wiegand S."/>
            <person name="Jogler M."/>
            <person name="Boedeker C."/>
            <person name="Pinto D."/>
            <person name="Vollmers J."/>
            <person name="Rivas-Marin E."/>
            <person name="Kohn T."/>
            <person name="Peeters S.H."/>
            <person name="Heuer A."/>
            <person name="Rast P."/>
            <person name="Oberbeckmann S."/>
            <person name="Bunk B."/>
            <person name="Jeske O."/>
            <person name="Meyerdierks A."/>
            <person name="Storesund J.E."/>
            <person name="Kallscheuer N."/>
            <person name="Luecker S."/>
            <person name="Lage O.M."/>
            <person name="Pohl T."/>
            <person name="Merkel B.J."/>
            <person name="Hornburger P."/>
            <person name="Mueller R.-W."/>
            <person name="Bruemmer F."/>
            <person name="Labrenz M."/>
            <person name="Spormann A.M."/>
            <person name="Op den Camp H."/>
            <person name="Overmann J."/>
            <person name="Amann R."/>
            <person name="Jetten M.S.M."/>
            <person name="Mascher T."/>
            <person name="Medema M.H."/>
            <person name="Devos D.P."/>
            <person name="Kaster A.-K."/>
            <person name="Ovreas L."/>
            <person name="Rohde M."/>
            <person name="Galperin M.Y."/>
            <person name="Jogler C."/>
        </authorList>
    </citation>
    <scope>NUCLEOTIDE SEQUENCE [LARGE SCALE GENOMIC DNA]</scope>
    <source>
        <strain evidence="2 3">FF011L</strain>
    </source>
</reference>
<dbReference type="Gene3D" id="2.60.120.620">
    <property type="entry name" value="q2cbj1_9rhob like domain"/>
    <property type="match status" value="1"/>
</dbReference>
<dbReference type="PANTHER" id="PTHR20883:SF48">
    <property type="entry name" value="ECTOINE DIOXYGENASE"/>
    <property type="match status" value="1"/>
</dbReference>
<keyword evidence="2" id="KW-0560">Oxidoreductase</keyword>
<evidence type="ECO:0000313" key="2">
    <source>
        <dbReference type="EMBL" id="QDS92310.1"/>
    </source>
</evidence>
<proteinExistence type="predicted"/>